<evidence type="ECO:0000313" key="2">
    <source>
        <dbReference type="EMBL" id="CAG8658048.1"/>
    </source>
</evidence>
<dbReference type="AlphaFoldDB" id="A0A9N9E304"/>
<comment type="caution">
    <text evidence="2">The sequence shown here is derived from an EMBL/GenBank/DDBJ whole genome shotgun (WGS) entry which is preliminary data.</text>
</comment>
<organism evidence="2 3">
    <name type="scientific">Ambispora gerdemannii</name>
    <dbReference type="NCBI Taxonomy" id="144530"/>
    <lineage>
        <taxon>Eukaryota</taxon>
        <taxon>Fungi</taxon>
        <taxon>Fungi incertae sedis</taxon>
        <taxon>Mucoromycota</taxon>
        <taxon>Glomeromycotina</taxon>
        <taxon>Glomeromycetes</taxon>
        <taxon>Archaeosporales</taxon>
        <taxon>Ambisporaceae</taxon>
        <taxon>Ambispora</taxon>
    </lineage>
</organism>
<proteinExistence type="predicted"/>
<name>A0A9N9E304_9GLOM</name>
<dbReference type="EMBL" id="CAJVPL010005429">
    <property type="protein sequence ID" value="CAG8658048.1"/>
    <property type="molecule type" value="Genomic_DNA"/>
</dbReference>
<feature type="non-terminal residue" evidence="2">
    <location>
        <position position="191"/>
    </location>
</feature>
<evidence type="ECO:0000313" key="3">
    <source>
        <dbReference type="Proteomes" id="UP000789831"/>
    </source>
</evidence>
<keyword evidence="3" id="KW-1185">Reference proteome</keyword>
<gene>
    <name evidence="2" type="ORF">AGERDE_LOCUS11683</name>
</gene>
<sequence>MPIWTKSLAISSLRNKITSLGDKSVGYYCSLSLKNLPPALVLTAHNELSQEIHKVLANKHSDFLSEKLTTLLKEQEHIRKNYAKQLDEKFSKVQAELQINQYDEKILQLDIEHSLDIEPVRKIDSISYNELNTPFVKNYFTKESNASNIFEATKMKNTIKRRRRHHGNRSAQKENQKRSDETKETKNDNQK</sequence>
<accession>A0A9N9E304</accession>
<feature type="region of interest" description="Disordered" evidence="1">
    <location>
        <begin position="156"/>
        <end position="191"/>
    </location>
</feature>
<protein>
    <submittedName>
        <fullName evidence="2">2765_t:CDS:1</fullName>
    </submittedName>
</protein>
<feature type="compositionally biased region" description="Basic residues" evidence="1">
    <location>
        <begin position="157"/>
        <end position="168"/>
    </location>
</feature>
<evidence type="ECO:0000256" key="1">
    <source>
        <dbReference type="SAM" id="MobiDB-lite"/>
    </source>
</evidence>
<feature type="compositionally biased region" description="Basic and acidic residues" evidence="1">
    <location>
        <begin position="171"/>
        <end position="191"/>
    </location>
</feature>
<reference evidence="2" key="1">
    <citation type="submission" date="2021-06" db="EMBL/GenBank/DDBJ databases">
        <authorList>
            <person name="Kallberg Y."/>
            <person name="Tangrot J."/>
            <person name="Rosling A."/>
        </authorList>
    </citation>
    <scope>NUCLEOTIDE SEQUENCE</scope>
    <source>
        <strain evidence="2">MT106</strain>
    </source>
</reference>
<dbReference type="Proteomes" id="UP000789831">
    <property type="component" value="Unassembled WGS sequence"/>
</dbReference>